<keyword evidence="2" id="KW-0564">Palmitate</keyword>
<dbReference type="InterPro" id="IPR010131">
    <property type="entry name" value="MdtP/NodT-like"/>
</dbReference>
<dbReference type="Proteomes" id="UP000607435">
    <property type="component" value="Unassembled WGS sequence"/>
</dbReference>
<gene>
    <name evidence="3" type="ORF">H6H04_08135</name>
</gene>
<keyword evidence="4" id="KW-1185">Reference proteome</keyword>
<dbReference type="SUPFAM" id="SSF56954">
    <property type="entry name" value="Outer membrane efflux proteins (OEP)"/>
    <property type="match status" value="1"/>
</dbReference>
<dbReference type="PROSITE" id="PS51257">
    <property type="entry name" value="PROKAR_LIPOPROTEIN"/>
    <property type="match status" value="1"/>
</dbReference>
<evidence type="ECO:0000313" key="4">
    <source>
        <dbReference type="Proteomes" id="UP000607435"/>
    </source>
</evidence>
<dbReference type="NCBIfam" id="TIGR01845">
    <property type="entry name" value="outer_NodT"/>
    <property type="match status" value="1"/>
</dbReference>
<keyword evidence="2" id="KW-0449">Lipoprotein</keyword>
<dbReference type="RefSeq" id="WP_186845466.1">
    <property type="nucleotide sequence ID" value="NZ_JACOME010000002.1"/>
</dbReference>
<dbReference type="Pfam" id="PF02321">
    <property type="entry name" value="OEP"/>
    <property type="match status" value="2"/>
</dbReference>
<keyword evidence="2" id="KW-0812">Transmembrane</keyword>
<dbReference type="PANTHER" id="PTHR30203:SF33">
    <property type="entry name" value="BLR4455 PROTEIN"/>
    <property type="match status" value="1"/>
</dbReference>
<protein>
    <submittedName>
        <fullName evidence="3">Efflux transporter outer membrane subunit</fullName>
    </submittedName>
</protein>
<keyword evidence="2" id="KW-0472">Membrane</keyword>
<dbReference type="Gene3D" id="1.20.1600.10">
    <property type="entry name" value="Outer membrane efflux proteins (OEP)"/>
    <property type="match status" value="1"/>
</dbReference>
<comment type="similarity">
    <text evidence="1 2">Belongs to the outer membrane factor (OMF) (TC 1.B.17) family.</text>
</comment>
<organism evidence="3 4">
    <name type="scientific">Winogradskyella echinorum</name>
    <dbReference type="NCBI Taxonomy" id="538189"/>
    <lineage>
        <taxon>Bacteria</taxon>
        <taxon>Pseudomonadati</taxon>
        <taxon>Bacteroidota</taxon>
        <taxon>Flavobacteriia</taxon>
        <taxon>Flavobacteriales</taxon>
        <taxon>Flavobacteriaceae</taxon>
        <taxon>Winogradskyella</taxon>
    </lineage>
</organism>
<accession>A0ABR6Y135</accession>
<evidence type="ECO:0000256" key="1">
    <source>
        <dbReference type="ARBA" id="ARBA00007613"/>
    </source>
</evidence>
<evidence type="ECO:0000256" key="2">
    <source>
        <dbReference type="RuleBase" id="RU362097"/>
    </source>
</evidence>
<dbReference type="EMBL" id="JACOME010000002">
    <property type="protein sequence ID" value="MBC3846344.1"/>
    <property type="molecule type" value="Genomic_DNA"/>
</dbReference>
<dbReference type="PANTHER" id="PTHR30203">
    <property type="entry name" value="OUTER MEMBRANE CATION EFFLUX PROTEIN"/>
    <property type="match status" value="1"/>
</dbReference>
<dbReference type="Gene3D" id="2.20.200.10">
    <property type="entry name" value="Outer membrane efflux proteins (OEP)"/>
    <property type="match status" value="1"/>
</dbReference>
<comment type="caution">
    <text evidence="3">The sequence shown here is derived from an EMBL/GenBank/DDBJ whole genome shotgun (WGS) entry which is preliminary data.</text>
</comment>
<dbReference type="InterPro" id="IPR003423">
    <property type="entry name" value="OMP_efflux"/>
</dbReference>
<comment type="subcellular location">
    <subcellularLocation>
        <location evidence="2">Cell membrane</location>
        <topology evidence="2">Lipid-anchor</topology>
    </subcellularLocation>
</comment>
<proteinExistence type="inferred from homology"/>
<name>A0ABR6Y135_9FLAO</name>
<keyword evidence="2" id="KW-1134">Transmembrane beta strand</keyword>
<evidence type="ECO:0000313" key="3">
    <source>
        <dbReference type="EMBL" id="MBC3846344.1"/>
    </source>
</evidence>
<sequence>MKSILKYKNFSKGALMLIVAITLQSCFVAKDYVRPDLNSETEALYRTENLPTDSISIADVSWKTLFTDQYLQKYIEEGLQNNMDIRIALQQIIAAEAYAKQGKAGYLPSVNIGANATHQELSENSQFGSLFNGAIDTYDITANLSWEADIWGKIRSNKRATQAAYMQSVAGHQAVKTQLVSNIANTYYNLLALDAQLEVTKETIITRDSSVRTIKALKDAGQVTQVAVDQNIAQYNSAKALQVDIETAIFKTENILSILLGKSPQHFDRSTLDIQSIEQDIKLGIPATLLRNRPDVIAAEYGLIQSFELTNVAKSNLYPSLTLTASGGLESLELDNLINTNSLFANLVGGLTQPLFNQRKLKTQKEVAISIQEQALLEFQKTLLVAGSEVSDALFSYESEVKKFEFRKNEVEALRAAEANSEELLKNGYANYLDLLTARESALSAELNIIDSKLQQLVSVVNLYEALGGGWK</sequence>
<reference evidence="3 4" key="1">
    <citation type="submission" date="2020-08" db="EMBL/GenBank/DDBJ databases">
        <title>Winogradskyella ouciana sp. nov., isolated from the hadal seawater of the Mariana Trench.</title>
        <authorList>
            <person name="He X."/>
        </authorList>
    </citation>
    <scope>NUCLEOTIDE SEQUENCE [LARGE SCALE GENOMIC DNA]</scope>
    <source>
        <strain evidence="3 4">KCTC 22026</strain>
    </source>
</reference>